<comment type="caution">
    <text evidence="1">The sequence shown here is derived from an EMBL/GenBank/DDBJ whole genome shotgun (WGS) entry which is preliminary data.</text>
</comment>
<accession>A0ABW5UL49</accession>
<name>A0ABW5UL49_9BURK</name>
<gene>
    <name evidence="1" type="ORF">ACFSW6_09185</name>
</gene>
<keyword evidence="2" id="KW-1185">Reference proteome</keyword>
<dbReference type="EMBL" id="JBHUMV010000003">
    <property type="protein sequence ID" value="MFD2754261.1"/>
    <property type="molecule type" value="Genomic_DNA"/>
</dbReference>
<protein>
    <submittedName>
        <fullName evidence="1">Uncharacterized protein</fullName>
    </submittedName>
</protein>
<evidence type="ECO:0000313" key="1">
    <source>
        <dbReference type="EMBL" id="MFD2754261.1"/>
    </source>
</evidence>
<organism evidence="1 2">
    <name type="scientific">Comamonas terrae</name>
    <dbReference type="NCBI Taxonomy" id="673548"/>
    <lineage>
        <taxon>Bacteria</taxon>
        <taxon>Pseudomonadati</taxon>
        <taxon>Pseudomonadota</taxon>
        <taxon>Betaproteobacteria</taxon>
        <taxon>Burkholderiales</taxon>
        <taxon>Comamonadaceae</taxon>
        <taxon>Comamonas</taxon>
    </lineage>
</organism>
<reference evidence="2" key="1">
    <citation type="journal article" date="2019" name="Int. J. Syst. Evol. Microbiol.">
        <title>The Global Catalogue of Microorganisms (GCM) 10K type strain sequencing project: providing services to taxonomists for standard genome sequencing and annotation.</title>
        <authorList>
            <consortium name="The Broad Institute Genomics Platform"/>
            <consortium name="The Broad Institute Genome Sequencing Center for Infectious Disease"/>
            <person name="Wu L."/>
            <person name="Ma J."/>
        </authorList>
    </citation>
    <scope>NUCLEOTIDE SEQUENCE [LARGE SCALE GENOMIC DNA]</scope>
    <source>
        <strain evidence="2">TISTR 1906</strain>
    </source>
</reference>
<sequence length="45" mass="4986">MTRLFKIQVPGRRPYYGEYTSACVAIVLAQCIYGVHSAQAKAVQP</sequence>
<dbReference type="Proteomes" id="UP001597463">
    <property type="component" value="Unassembled WGS sequence"/>
</dbReference>
<dbReference type="RefSeq" id="WP_377776029.1">
    <property type="nucleotide sequence ID" value="NZ_JBHUMV010000003.1"/>
</dbReference>
<evidence type="ECO:0000313" key="2">
    <source>
        <dbReference type="Proteomes" id="UP001597463"/>
    </source>
</evidence>
<proteinExistence type="predicted"/>